<comment type="subcellular location">
    <subcellularLocation>
        <location evidence="1">Nucleus</location>
    </subcellularLocation>
</comment>
<keyword evidence="8" id="KW-1185">Reference proteome</keyword>
<dbReference type="InterPro" id="IPR046938">
    <property type="entry name" value="DNA_clamp_sf"/>
</dbReference>
<dbReference type="RefSeq" id="XP_027613609.1">
    <property type="nucleotide sequence ID" value="XM_027757808.1"/>
</dbReference>
<dbReference type="SUPFAM" id="SSF55979">
    <property type="entry name" value="DNA clamp"/>
    <property type="match status" value="1"/>
</dbReference>
<dbReference type="Proteomes" id="UP000287166">
    <property type="component" value="Unassembled WGS sequence"/>
</dbReference>
<evidence type="ECO:0000256" key="4">
    <source>
        <dbReference type="ARBA" id="ARBA00023204"/>
    </source>
</evidence>
<feature type="compositionally biased region" description="Basic and acidic residues" evidence="6">
    <location>
        <begin position="128"/>
        <end position="137"/>
    </location>
</feature>
<evidence type="ECO:0000256" key="1">
    <source>
        <dbReference type="ARBA" id="ARBA00004123"/>
    </source>
</evidence>
<evidence type="ECO:0008006" key="9">
    <source>
        <dbReference type="Google" id="ProtNLM"/>
    </source>
</evidence>
<dbReference type="PANTHER" id="PTHR10870:SF0">
    <property type="entry name" value="CELL CYCLE CHECKPOINT PROTEIN RAD1"/>
    <property type="match status" value="1"/>
</dbReference>
<dbReference type="GO" id="GO:0000077">
    <property type="term" value="P:DNA damage checkpoint signaling"/>
    <property type="evidence" value="ECO:0007669"/>
    <property type="project" value="InterPro"/>
</dbReference>
<keyword evidence="5" id="KW-0539">Nucleus</keyword>
<dbReference type="GO" id="GO:0006281">
    <property type="term" value="P:DNA repair"/>
    <property type="evidence" value="ECO:0007669"/>
    <property type="project" value="UniProtKB-KW"/>
</dbReference>
<dbReference type="Pfam" id="PF02144">
    <property type="entry name" value="Rad1"/>
    <property type="match status" value="1"/>
</dbReference>
<name>A0A401GKK7_9APHY</name>
<keyword evidence="3" id="KW-0227">DNA damage</keyword>
<evidence type="ECO:0000256" key="6">
    <source>
        <dbReference type="SAM" id="MobiDB-lite"/>
    </source>
</evidence>
<dbReference type="InParanoid" id="A0A401GKK7"/>
<gene>
    <name evidence="7" type="ORF">SCP_0410810</name>
</gene>
<dbReference type="PRINTS" id="PR01245">
    <property type="entry name" value="RAD1REC1"/>
</dbReference>
<sequence>MSDENERDNSQVLAASVRDVRYFAALLRGVNFGNRATVNISEVGLTVSVEDARTLLGTAYIFRDVFDDYTYNPEALSSSQDSSQKEDEDEEQRNTAFEIPLNTFIECLNVFGTAGGVATTPKFRQWRRDDDLDRDERNDDEAGPSDRARSKASGNARIDQFFDSEKGTGMRMSYAGAGYPLSMLVAEDSKGPTATCEVTTFDPEAHLELPFETTETVLKIILKSSWLRDALSELDPSCEKLTITGNPPPPPGRAARASIQPRLRLQAAGTFGSTEMDYPSDKEVLETCECENTVSFSYRFSHISKTLRALQSSSKTSLRINEEGLLSLQFLMPSPKSRAGGGGGASAFIEFRCLALDEGT</sequence>
<dbReference type="Gene3D" id="3.70.10.10">
    <property type="match status" value="1"/>
</dbReference>
<dbReference type="PANTHER" id="PTHR10870">
    <property type="entry name" value="CELL CYCLE CHECKPOINT PROTEIN RAD1"/>
    <property type="match status" value="1"/>
</dbReference>
<dbReference type="EMBL" id="BFAD01000004">
    <property type="protein sequence ID" value="GBE82696.1"/>
    <property type="molecule type" value="Genomic_DNA"/>
</dbReference>
<comment type="similarity">
    <text evidence="2">Belongs to the rad1 family.</text>
</comment>
<feature type="region of interest" description="Disordered" evidence="6">
    <location>
        <begin position="128"/>
        <end position="155"/>
    </location>
</feature>
<evidence type="ECO:0000256" key="3">
    <source>
        <dbReference type="ARBA" id="ARBA00022763"/>
    </source>
</evidence>
<evidence type="ECO:0000313" key="8">
    <source>
        <dbReference type="Proteomes" id="UP000287166"/>
    </source>
</evidence>
<organism evidence="7 8">
    <name type="scientific">Sparassis crispa</name>
    <dbReference type="NCBI Taxonomy" id="139825"/>
    <lineage>
        <taxon>Eukaryota</taxon>
        <taxon>Fungi</taxon>
        <taxon>Dikarya</taxon>
        <taxon>Basidiomycota</taxon>
        <taxon>Agaricomycotina</taxon>
        <taxon>Agaricomycetes</taxon>
        <taxon>Polyporales</taxon>
        <taxon>Sparassidaceae</taxon>
        <taxon>Sparassis</taxon>
    </lineage>
</organism>
<protein>
    <recommendedName>
        <fullName evidence="9">Cell cycle checkpoint protein</fullName>
    </recommendedName>
</protein>
<dbReference type="AlphaFoldDB" id="A0A401GKK7"/>
<dbReference type="GO" id="GO:0030896">
    <property type="term" value="C:checkpoint clamp complex"/>
    <property type="evidence" value="ECO:0007669"/>
    <property type="project" value="TreeGrafter"/>
</dbReference>
<dbReference type="GeneID" id="38779613"/>
<keyword evidence="4" id="KW-0234">DNA repair</keyword>
<proteinExistence type="inferred from homology"/>
<accession>A0A401GKK7</accession>
<dbReference type="OrthoDB" id="337581at2759"/>
<feature type="region of interest" description="Disordered" evidence="6">
    <location>
        <begin position="73"/>
        <end position="93"/>
    </location>
</feature>
<dbReference type="InterPro" id="IPR003021">
    <property type="entry name" value="Rad1_Rec1_Rad17"/>
</dbReference>
<evidence type="ECO:0000313" key="7">
    <source>
        <dbReference type="EMBL" id="GBE82696.1"/>
    </source>
</evidence>
<evidence type="ECO:0000256" key="2">
    <source>
        <dbReference type="ARBA" id="ARBA00010991"/>
    </source>
</evidence>
<dbReference type="FunCoup" id="A0A401GKK7">
    <property type="interactions" value="527"/>
</dbReference>
<evidence type="ECO:0000256" key="5">
    <source>
        <dbReference type="ARBA" id="ARBA00023242"/>
    </source>
</evidence>
<reference evidence="7 8" key="1">
    <citation type="journal article" date="2018" name="Sci. Rep.">
        <title>Genome sequence of the cauliflower mushroom Sparassis crispa (Hanabiratake) and its association with beneficial usage.</title>
        <authorList>
            <person name="Kiyama R."/>
            <person name="Furutani Y."/>
            <person name="Kawaguchi K."/>
            <person name="Nakanishi T."/>
        </authorList>
    </citation>
    <scope>NUCLEOTIDE SEQUENCE [LARGE SCALE GENOMIC DNA]</scope>
</reference>
<comment type="caution">
    <text evidence="7">The sequence shown here is derived from an EMBL/GenBank/DDBJ whole genome shotgun (WGS) entry which is preliminary data.</text>
</comment>
<dbReference type="STRING" id="139825.A0A401GKK7"/>